<dbReference type="InterPro" id="IPR013685">
    <property type="entry name" value="POTRA_FtsQ_type"/>
</dbReference>
<dbReference type="PROSITE" id="PS51779">
    <property type="entry name" value="POTRA"/>
    <property type="match status" value="1"/>
</dbReference>
<dbReference type="RefSeq" id="WP_124703159.1">
    <property type="nucleotide sequence ID" value="NZ_BGOW01000001.1"/>
</dbReference>
<dbReference type="InterPro" id="IPR026579">
    <property type="entry name" value="FtsQ"/>
</dbReference>
<dbReference type="EMBL" id="BGOW01000001">
    <property type="protein sequence ID" value="GBL44317.1"/>
    <property type="molecule type" value="Genomic_DNA"/>
</dbReference>
<keyword evidence="2 9" id="KW-1003">Cell membrane</keyword>
<name>A0A401J9L7_9PROT</name>
<sequence>MWDDEAALARLTRWSLWATALIVLWALLVLASRLPWFDLRQIKVNGAQHVTREQVNLVVYQHLRGNFFSVDLDSARAAFTKLPWVRSASVRRHWPDALEVTLEEHKPLARWGDEGLLNTYGEVFQAATGQTLPLLSGPPGSAEEVAQRYADFSRILLPLHRRPVEVELSARRAWSIRLDDGMNIALGREHMDQRLGSFVELYPRTLANVATPVTYVDLRYPNGFAVRVPVAAVKHAGLHEASSQPQLRRDLLHSARLVSGQGKQG</sequence>
<accession>A0A401J9L7</accession>
<keyword evidence="7 9" id="KW-0472">Membrane</keyword>
<gene>
    <name evidence="9" type="primary">ftsQ</name>
    <name evidence="11" type="ORF">SFMTTN_0112</name>
</gene>
<comment type="similarity">
    <text evidence="9">Belongs to the FtsQ/DivIB family. FtsQ subfamily.</text>
</comment>
<evidence type="ECO:0000256" key="4">
    <source>
        <dbReference type="ARBA" id="ARBA00022618"/>
    </source>
</evidence>
<evidence type="ECO:0000256" key="5">
    <source>
        <dbReference type="ARBA" id="ARBA00022692"/>
    </source>
</evidence>
<dbReference type="GO" id="GO:0005886">
    <property type="term" value="C:plasma membrane"/>
    <property type="evidence" value="ECO:0007669"/>
    <property type="project" value="UniProtKB-SubCell"/>
</dbReference>
<proteinExistence type="inferred from homology"/>
<keyword evidence="6 9" id="KW-1133">Transmembrane helix</keyword>
<feature type="domain" description="POTRA" evidence="10">
    <location>
        <begin position="37"/>
        <end position="105"/>
    </location>
</feature>
<evidence type="ECO:0000256" key="9">
    <source>
        <dbReference type="HAMAP-Rule" id="MF_00911"/>
    </source>
</evidence>
<evidence type="ECO:0000256" key="3">
    <source>
        <dbReference type="ARBA" id="ARBA00022519"/>
    </source>
</evidence>
<dbReference type="AlphaFoldDB" id="A0A401J9L7"/>
<dbReference type="GO" id="GO:0032153">
    <property type="term" value="C:cell division site"/>
    <property type="evidence" value="ECO:0007669"/>
    <property type="project" value="UniProtKB-UniRule"/>
</dbReference>
<dbReference type="HAMAP" id="MF_00911">
    <property type="entry name" value="FtsQ_subfam"/>
    <property type="match status" value="1"/>
</dbReference>
<dbReference type="Pfam" id="PF03799">
    <property type="entry name" value="FtsQ_DivIB_C"/>
    <property type="match status" value="1"/>
</dbReference>
<dbReference type="GO" id="GO:0043093">
    <property type="term" value="P:FtsZ-dependent cytokinesis"/>
    <property type="evidence" value="ECO:0007669"/>
    <property type="project" value="UniProtKB-UniRule"/>
</dbReference>
<keyword evidence="12" id="KW-1185">Reference proteome</keyword>
<comment type="caution">
    <text evidence="11">The sequence shown here is derived from an EMBL/GenBank/DDBJ whole genome shotgun (WGS) entry which is preliminary data.</text>
</comment>
<keyword evidence="8 9" id="KW-0131">Cell cycle</keyword>
<dbReference type="GO" id="GO:0090529">
    <property type="term" value="P:cell septum assembly"/>
    <property type="evidence" value="ECO:0007669"/>
    <property type="project" value="InterPro"/>
</dbReference>
<organism evidence="11 12">
    <name type="scientific">Sulfuriferula multivorans</name>
    <dbReference type="NCBI Taxonomy" id="1559896"/>
    <lineage>
        <taxon>Bacteria</taxon>
        <taxon>Pseudomonadati</taxon>
        <taxon>Pseudomonadota</taxon>
        <taxon>Betaproteobacteria</taxon>
        <taxon>Nitrosomonadales</taxon>
        <taxon>Sulfuricellaceae</taxon>
        <taxon>Sulfuriferula</taxon>
    </lineage>
</organism>
<evidence type="ECO:0000259" key="10">
    <source>
        <dbReference type="PROSITE" id="PS51779"/>
    </source>
</evidence>
<evidence type="ECO:0000256" key="8">
    <source>
        <dbReference type="ARBA" id="ARBA00023306"/>
    </source>
</evidence>
<dbReference type="OrthoDB" id="9790370at2"/>
<evidence type="ECO:0000256" key="7">
    <source>
        <dbReference type="ARBA" id="ARBA00023136"/>
    </source>
</evidence>
<evidence type="ECO:0000256" key="1">
    <source>
        <dbReference type="ARBA" id="ARBA00004370"/>
    </source>
</evidence>
<dbReference type="InterPro" id="IPR034746">
    <property type="entry name" value="POTRA"/>
</dbReference>
<keyword evidence="4 9" id="KW-0132">Cell division</keyword>
<dbReference type="Gene3D" id="3.40.50.11690">
    <property type="entry name" value="Cell division protein FtsQ/DivIB"/>
    <property type="match status" value="1"/>
</dbReference>
<dbReference type="InterPro" id="IPR045335">
    <property type="entry name" value="FtsQ_C_sf"/>
</dbReference>
<comment type="function">
    <text evidence="9">Essential cell division protein. May link together the upstream cell division proteins, which are predominantly cytoplasmic, with the downstream cell division proteins, which are predominantly periplasmic. May control correct divisome assembly.</text>
</comment>
<keyword evidence="3 9" id="KW-0997">Cell inner membrane</keyword>
<dbReference type="InterPro" id="IPR005548">
    <property type="entry name" value="Cell_div_FtsQ/DivIB_C"/>
</dbReference>
<dbReference type="Gene3D" id="3.10.20.310">
    <property type="entry name" value="membrane protein fhac"/>
    <property type="match status" value="1"/>
</dbReference>
<dbReference type="PANTHER" id="PTHR35851">
    <property type="entry name" value="CELL DIVISION PROTEIN FTSQ"/>
    <property type="match status" value="1"/>
</dbReference>
<keyword evidence="5 9" id="KW-0812">Transmembrane</keyword>
<protein>
    <recommendedName>
        <fullName evidence="9">Cell division protein FtsQ</fullName>
    </recommendedName>
</protein>
<evidence type="ECO:0000313" key="12">
    <source>
        <dbReference type="Proteomes" id="UP000286806"/>
    </source>
</evidence>
<comment type="subunit">
    <text evidence="9">Part of a complex composed of FtsB, FtsL and FtsQ.</text>
</comment>
<evidence type="ECO:0000256" key="6">
    <source>
        <dbReference type="ARBA" id="ARBA00022989"/>
    </source>
</evidence>
<dbReference type="Proteomes" id="UP000286806">
    <property type="component" value="Unassembled WGS sequence"/>
</dbReference>
<evidence type="ECO:0000313" key="11">
    <source>
        <dbReference type="EMBL" id="GBL44317.1"/>
    </source>
</evidence>
<dbReference type="Pfam" id="PF08478">
    <property type="entry name" value="POTRA_1"/>
    <property type="match status" value="1"/>
</dbReference>
<comment type="subcellular location">
    <subcellularLocation>
        <location evidence="9">Cell inner membrane</location>
        <topology evidence="9">Single-pass type II membrane protein</topology>
    </subcellularLocation>
    <subcellularLocation>
        <location evidence="1">Membrane</location>
    </subcellularLocation>
    <text evidence="9">Localizes to the division septum.</text>
</comment>
<evidence type="ECO:0000256" key="2">
    <source>
        <dbReference type="ARBA" id="ARBA00022475"/>
    </source>
</evidence>
<reference evidence="11 12" key="1">
    <citation type="journal article" date="2019" name="Front. Microbiol.">
        <title>Genomes of Neutrophilic Sulfur-Oxidizing Chemolithoautotrophs Representing 9 Proteobacterial Species From 8 Genera.</title>
        <authorList>
            <person name="Watanabe T."/>
            <person name="Kojima H."/>
            <person name="Umezawa K."/>
            <person name="Hori C."/>
            <person name="Takasuka T.E."/>
            <person name="Kato Y."/>
            <person name="Fukui M."/>
        </authorList>
    </citation>
    <scope>NUCLEOTIDE SEQUENCE [LARGE SCALE GENOMIC DNA]</scope>
    <source>
        <strain evidence="11 12">TTN</strain>
    </source>
</reference>
<dbReference type="PANTHER" id="PTHR35851:SF1">
    <property type="entry name" value="CELL DIVISION PROTEIN FTSQ"/>
    <property type="match status" value="1"/>
</dbReference>